<dbReference type="PANTHER" id="PTHR43343">
    <property type="entry name" value="PEPTIDASE S12"/>
    <property type="match status" value="1"/>
</dbReference>
<organism evidence="6 7">
    <name type="scientific">Rhodococcus artemisiae</name>
    <dbReference type="NCBI Taxonomy" id="714159"/>
    <lineage>
        <taxon>Bacteria</taxon>
        <taxon>Bacillati</taxon>
        <taxon>Actinomycetota</taxon>
        <taxon>Actinomycetes</taxon>
        <taxon>Mycobacteriales</taxon>
        <taxon>Nocardiaceae</taxon>
        <taxon>Rhodococcus</taxon>
    </lineage>
</organism>
<proteinExistence type="inferred from homology"/>
<name>A0ABU7LJC2_9NOCA</name>
<dbReference type="RefSeq" id="WP_330136797.1">
    <property type="nucleotide sequence ID" value="NZ_JAUTXY010000020.1"/>
</dbReference>
<dbReference type="SUPFAM" id="SSF50494">
    <property type="entry name" value="Trypsin-like serine proteases"/>
    <property type="match status" value="1"/>
</dbReference>
<protein>
    <submittedName>
        <fullName evidence="6">Trypsin-like peptidase domain-containing protein</fullName>
    </submittedName>
</protein>
<feature type="chain" id="PRO_5045648348" evidence="4">
    <location>
        <begin position="28"/>
        <end position="364"/>
    </location>
</feature>
<evidence type="ECO:0000256" key="3">
    <source>
        <dbReference type="ARBA" id="ARBA00022801"/>
    </source>
</evidence>
<dbReference type="InterPro" id="IPR043504">
    <property type="entry name" value="Peptidase_S1_PA_chymotrypsin"/>
</dbReference>
<dbReference type="Pfam" id="PF13365">
    <property type="entry name" value="Trypsin_2"/>
    <property type="match status" value="1"/>
</dbReference>
<keyword evidence="2" id="KW-0645">Protease</keyword>
<feature type="domain" description="PDZ" evidence="5">
    <location>
        <begin position="273"/>
        <end position="348"/>
    </location>
</feature>
<dbReference type="Proteomes" id="UP001336020">
    <property type="component" value="Unassembled WGS sequence"/>
</dbReference>
<dbReference type="InterPro" id="IPR001940">
    <property type="entry name" value="Peptidase_S1C"/>
</dbReference>
<dbReference type="InterPro" id="IPR036034">
    <property type="entry name" value="PDZ_sf"/>
</dbReference>
<dbReference type="EMBL" id="JAUTXY010000020">
    <property type="protein sequence ID" value="MEE2061650.1"/>
    <property type="molecule type" value="Genomic_DNA"/>
</dbReference>
<sequence>MTGRSGSTLLVALAATASLLVSAPAVVEVGTPPPAPVAAPAPPPPSPLSFEELATRTESVVVNIDARRGWSGVAGTGIVLTPDGVTLTNHHVVSGATEITAVSPATGLIYDVAVTGYDPTRDIAVLQLGAAHDLPVATLADTPPEVGSLVTAFGNADGGGVVVAAPGTVVAHDRNVVVRDSTDGSRHRLTGMLQTDAAIRPGDSGGPLVDAFGVVVGVNTAGSVYRDQTETIGIDTSNESPEAYAVPIGEALDVLEQVRSGVGSDTVHVGPTPHLGVSVTTARSDGGDRGAEVLWVSYGSPAYRSGLEPGFVIVAFDGVPVSSTNDLEEALRRHRPGDRVRVEWIDEAGVTGSTDLTLESGPVR</sequence>
<dbReference type="InterPro" id="IPR001478">
    <property type="entry name" value="PDZ"/>
</dbReference>
<evidence type="ECO:0000313" key="7">
    <source>
        <dbReference type="Proteomes" id="UP001336020"/>
    </source>
</evidence>
<comment type="similarity">
    <text evidence="1">Belongs to the peptidase S1C family.</text>
</comment>
<dbReference type="SUPFAM" id="SSF50156">
    <property type="entry name" value="PDZ domain-like"/>
    <property type="match status" value="1"/>
</dbReference>
<keyword evidence="4" id="KW-0732">Signal</keyword>
<dbReference type="Gene3D" id="2.30.42.10">
    <property type="match status" value="1"/>
</dbReference>
<feature type="signal peptide" evidence="4">
    <location>
        <begin position="1"/>
        <end position="27"/>
    </location>
</feature>
<dbReference type="InterPro" id="IPR051201">
    <property type="entry name" value="Chloro_Bact_Ser_Proteases"/>
</dbReference>
<evidence type="ECO:0000256" key="4">
    <source>
        <dbReference type="SAM" id="SignalP"/>
    </source>
</evidence>
<evidence type="ECO:0000256" key="1">
    <source>
        <dbReference type="ARBA" id="ARBA00010541"/>
    </source>
</evidence>
<keyword evidence="3" id="KW-0378">Hydrolase</keyword>
<keyword evidence="7" id="KW-1185">Reference proteome</keyword>
<evidence type="ECO:0000256" key="2">
    <source>
        <dbReference type="ARBA" id="ARBA00022670"/>
    </source>
</evidence>
<dbReference type="InterPro" id="IPR009003">
    <property type="entry name" value="Peptidase_S1_PA"/>
</dbReference>
<comment type="caution">
    <text evidence="6">The sequence shown here is derived from an EMBL/GenBank/DDBJ whole genome shotgun (WGS) entry which is preliminary data.</text>
</comment>
<evidence type="ECO:0000313" key="6">
    <source>
        <dbReference type="EMBL" id="MEE2061650.1"/>
    </source>
</evidence>
<dbReference type="PRINTS" id="PR00834">
    <property type="entry name" value="PROTEASES2C"/>
</dbReference>
<gene>
    <name evidence="6" type="ORF">Q7514_29420</name>
</gene>
<reference evidence="6 7" key="1">
    <citation type="submission" date="2023-07" db="EMBL/GenBank/DDBJ databases">
        <authorList>
            <person name="Girao M."/>
            <person name="Carvalho M.F."/>
        </authorList>
    </citation>
    <scope>NUCLEOTIDE SEQUENCE [LARGE SCALE GENOMIC DNA]</scope>
    <source>
        <strain evidence="6 7">YIM65754</strain>
    </source>
</reference>
<evidence type="ECO:0000259" key="5">
    <source>
        <dbReference type="SMART" id="SM00228"/>
    </source>
</evidence>
<dbReference type="Gene3D" id="2.40.10.10">
    <property type="entry name" value="Trypsin-like serine proteases"/>
    <property type="match status" value="2"/>
</dbReference>
<dbReference type="PANTHER" id="PTHR43343:SF3">
    <property type="entry name" value="PROTEASE DO-LIKE 8, CHLOROPLASTIC"/>
    <property type="match status" value="1"/>
</dbReference>
<accession>A0ABU7LJC2</accession>
<dbReference type="Pfam" id="PF13180">
    <property type="entry name" value="PDZ_2"/>
    <property type="match status" value="1"/>
</dbReference>
<dbReference type="SMART" id="SM00228">
    <property type="entry name" value="PDZ"/>
    <property type="match status" value="1"/>
</dbReference>